<evidence type="ECO:0008006" key="4">
    <source>
        <dbReference type="Google" id="ProtNLM"/>
    </source>
</evidence>
<name>A0A8J8Q7N8_9EURY</name>
<dbReference type="EMBL" id="PHNJ01000001">
    <property type="protein sequence ID" value="TYL40729.1"/>
    <property type="molecule type" value="Genomic_DNA"/>
</dbReference>
<evidence type="ECO:0000313" key="2">
    <source>
        <dbReference type="EMBL" id="TYL40729.1"/>
    </source>
</evidence>
<evidence type="ECO:0000313" key="3">
    <source>
        <dbReference type="Proteomes" id="UP000766904"/>
    </source>
</evidence>
<dbReference type="Proteomes" id="UP000766904">
    <property type="component" value="Unassembled WGS sequence"/>
</dbReference>
<sequence>MTRTHDNLYEVLSNVQRRQLLFALLEETPQSDSPKELETLPDARGTGEAERVEHRHVHLPKLDAYGFVDWSPETRRVERGPQFDEIRPALELLAAHHEGLPSAK</sequence>
<reference evidence="2" key="1">
    <citation type="submission" date="2017-11" db="EMBL/GenBank/DDBJ databases">
        <authorList>
            <person name="Kajale S.C."/>
            <person name="Sharma A."/>
        </authorList>
    </citation>
    <scope>NUCLEOTIDE SEQUENCE</scope>
    <source>
        <strain evidence="2">LS1_42</strain>
    </source>
</reference>
<evidence type="ECO:0000256" key="1">
    <source>
        <dbReference type="SAM" id="MobiDB-lite"/>
    </source>
</evidence>
<protein>
    <recommendedName>
        <fullName evidence="4">ArsR family transcriptional regulator</fullName>
    </recommendedName>
</protein>
<proteinExistence type="predicted"/>
<dbReference type="AlphaFoldDB" id="A0A8J8Q7N8"/>
<keyword evidence="3" id="KW-1185">Reference proteome</keyword>
<comment type="caution">
    <text evidence="2">The sequence shown here is derived from an EMBL/GenBank/DDBJ whole genome shotgun (WGS) entry which is preliminary data.</text>
</comment>
<feature type="region of interest" description="Disordered" evidence="1">
    <location>
        <begin position="26"/>
        <end position="52"/>
    </location>
</feature>
<accession>A0A8J8Q7N8</accession>
<gene>
    <name evidence="2" type="ORF">CV102_03290</name>
</gene>
<organism evidence="2 3">
    <name type="scientific">Natronococcus pandeyae</name>
    <dbReference type="NCBI Taxonomy" id="2055836"/>
    <lineage>
        <taxon>Archaea</taxon>
        <taxon>Methanobacteriati</taxon>
        <taxon>Methanobacteriota</taxon>
        <taxon>Stenosarchaea group</taxon>
        <taxon>Halobacteria</taxon>
        <taxon>Halobacteriales</taxon>
        <taxon>Natrialbaceae</taxon>
        <taxon>Natronococcus</taxon>
    </lineage>
</organism>